<evidence type="ECO:0000259" key="4">
    <source>
        <dbReference type="PROSITE" id="PS01124"/>
    </source>
</evidence>
<dbReference type="PANTHER" id="PTHR43130:SF3">
    <property type="entry name" value="HTH-TYPE TRANSCRIPTIONAL REGULATOR RV1931C"/>
    <property type="match status" value="1"/>
</dbReference>
<dbReference type="Gene3D" id="1.10.10.60">
    <property type="entry name" value="Homeodomain-like"/>
    <property type="match status" value="1"/>
</dbReference>
<dbReference type="InterPro" id="IPR020449">
    <property type="entry name" value="Tscrpt_reg_AraC-type_HTH"/>
</dbReference>
<dbReference type="InterPro" id="IPR009057">
    <property type="entry name" value="Homeodomain-like_sf"/>
</dbReference>
<accession>A0A4R8FL01</accession>
<dbReference type="SMART" id="SM00342">
    <property type="entry name" value="HTH_ARAC"/>
    <property type="match status" value="1"/>
</dbReference>
<evidence type="ECO:0000256" key="1">
    <source>
        <dbReference type="ARBA" id="ARBA00023015"/>
    </source>
</evidence>
<dbReference type="PRINTS" id="PR00032">
    <property type="entry name" value="HTHARAC"/>
</dbReference>
<dbReference type="PANTHER" id="PTHR43130">
    <property type="entry name" value="ARAC-FAMILY TRANSCRIPTIONAL REGULATOR"/>
    <property type="match status" value="1"/>
</dbReference>
<reference evidence="5 6" key="1">
    <citation type="submission" date="2019-03" db="EMBL/GenBank/DDBJ databases">
        <title>Freshwater and sediment microbial communities from various areas in North America, analyzing microbe dynamics in response to fracking.</title>
        <authorList>
            <person name="Lamendella R."/>
        </authorList>
    </citation>
    <scope>NUCLEOTIDE SEQUENCE [LARGE SCALE GENOMIC DNA]</scope>
    <source>
        <strain evidence="5 6">6_TX</strain>
    </source>
</reference>
<dbReference type="InterPro" id="IPR002818">
    <property type="entry name" value="DJ-1/PfpI"/>
</dbReference>
<gene>
    <name evidence="5" type="ORF">DFO67_12710</name>
</gene>
<keyword evidence="2" id="KW-0238">DNA-binding</keyword>
<keyword evidence="3" id="KW-0804">Transcription</keyword>
<dbReference type="InterPro" id="IPR018062">
    <property type="entry name" value="HTH_AraC-typ_CS"/>
</dbReference>
<dbReference type="GO" id="GO:0003700">
    <property type="term" value="F:DNA-binding transcription factor activity"/>
    <property type="evidence" value="ECO:0007669"/>
    <property type="project" value="InterPro"/>
</dbReference>
<dbReference type="GO" id="GO:0043565">
    <property type="term" value="F:sequence-specific DNA binding"/>
    <property type="evidence" value="ECO:0007669"/>
    <property type="project" value="InterPro"/>
</dbReference>
<dbReference type="InterPro" id="IPR052158">
    <property type="entry name" value="INH-QAR"/>
</dbReference>
<organism evidence="5 6">
    <name type="scientific">Modicisalibacter xianhensis</name>
    <dbReference type="NCBI Taxonomy" id="442341"/>
    <lineage>
        <taxon>Bacteria</taxon>
        <taxon>Pseudomonadati</taxon>
        <taxon>Pseudomonadota</taxon>
        <taxon>Gammaproteobacteria</taxon>
        <taxon>Oceanospirillales</taxon>
        <taxon>Halomonadaceae</taxon>
        <taxon>Modicisalibacter</taxon>
    </lineage>
</organism>
<evidence type="ECO:0000313" key="6">
    <source>
        <dbReference type="Proteomes" id="UP000294489"/>
    </source>
</evidence>
<dbReference type="CDD" id="cd03136">
    <property type="entry name" value="GATase1_AraC_ArgR_like"/>
    <property type="match status" value="1"/>
</dbReference>
<evidence type="ECO:0000313" key="5">
    <source>
        <dbReference type="EMBL" id="TDX22841.1"/>
    </source>
</evidence>
<proteinExistence type="predicted"/>
<dbReference type="EMBL" id="SOEC01000027">
    <property type="protein sequence ID" value="TDX22841.1"/>
    <property type="molecule type" value="Genomic_DNA"/>
</dbReference>
<dbReference type="InterPro" id="IPR018060">
    <property type="entry name" value="HTH_AraC"/>
</dbReference>
<dbReference type="Pfam" id="PF01965">
    <property type="entry name" value="DJ-1_PfpI"/>
    <property type="match status" value="1"/>
</dbReference>
<evidence type="ECO:0000256" key="3">
    <source>
        <dbReference type="ARBA" id="ARBA00023163"/>
    </source>
</evidence>
<protein>
    <submittedName>
        <fullName evidence="5">Transcriptional regulator GlxA family with amidase domain</fullName>
    </submittedName>
</protein>
<dbReference type="SUPFAM" id="SSF46689">
    <property type="entry name" value="Homeodomain-like"/>
    <property type="match status" value="2"/>
</dbReference>
<dbReference type="OrthoDB" id="6057514at2"/>
<dbReference type="PROSITE" id="PS00041">
    <property type="entry name" value="HTH_ARAC_FAMILY_1"/>
    <property type="match status" value="1"/>
</dbReference>
<sequence>MSMSFHYPGGVEEGLEDKEKAFPDINVGFLLVQDFTLMPVAGFVESLRFAADRSFRSKQLYCRWHWIGEGKQKVTASCGMDIMPQYDLENPRQYDYIAVAGGLLDAATSPSQQVIDFLKDAYRQGVPIIGLCSGSFVLAEAGLLDNRKCAVHFTVWEYFKQRYPNVRAIVDSGHVRDGNVITCPGGTAIDLAAELITTHCGRSRALKGLDYLLVSQLTAEPEEEEVPDDPFLGTARYESRLLERAIMLMQENIGTPYSIKSLSEQINTTERQLTRLFSTFLHTSPANFWRKLRLEHGRNLLLNTTKTVTEIAYETGFSDTSHFSQWYKKSYGETPIEFRKRRTSLDA</sequence>
<dbReference type="Proteomes" id="UP000294489">
    <property type="component" value="Unassembled WGS sequence"/>
</dbReference>
<name>A0A4R8FL01_9GAMM</name>
<dbReference type="AlphaFoldDB" id="A0A4R8FL01"/>
<dbReference type="SUPFAM" id="SSF52317">
    <property type="entry name" value="Class I glutamine amidotransferase-like"/>
    <property type="match status" value="1"/>
</dbReference>
<comment type="caution">
    <text evidence="5">The sequence shown here is derived from an EMBL/GenBank/DDBJ whole genome shotgun (WGS) entry which is preliminary data.</text>
</comment>
<dbReference type="PROSITE" id="PS01124">
    <property type="entry name" value="HTH_ARAC_FAMILY_2"/>
    <property type="match status" value="1"/>
</dbReference>
<dbReference type="Pfam" id="PF12833">
    <property type="entry name" value="HTH_18"/>
    <property type="match status" value="1"/>
</dbReference>
<keyword evidence="1" id="KW-0805">Transcription regulation</keyword>
<dbReference type="InterPro" id="IPR029062">
    <property type="entry name" value="Class_I_gatase-like"/>
</dbReference>
<dbReference type="RefSeq" id="WP_134020916.1">
    <property type="nucleotide sequence ID" value="NZ_SOEC01000027.1"/>
</dbReference>
<feature type="domain" description="HTH araC/xylS-type" evidence="4">
    <location>
        <begin position="243"/>
        <end position="341"/>
    </location>
</feature>
<dbReference type="Gene3D" id="3.40.50.880">
    <property type="match status" value="1"/>
</dbReference>
<evidence type="ECO:0000256" key="2">
    <source>
        <dbReference type="ARBA" id="ARBA00023125"/>
    </source>
</evidence>